<keyword evidence="2" id="KW-0812">Transmembrane</keyword>
<dbReference type="GO" id="GO:0150079">
    <property type="term" value="P:negative regulation of neuroinflammatory response"/>
    <property type="evidence" value="ECO:0007669"/>
    <property type="project" value="TreeGrafter"/>
</dbReference>
<dbReference type="InterPro" id="IPR013783">
    <property type="entry name" value="Ig-like_fold"/>
</dbReference>
<protein>
    <recommendedName>
        <fullName evidence="11">Immunoglobulin V-set domain-containing protein</fullName>
    </recommendedName>
</protein>
<dbReference type="GO" id="GO:0016020">
    <property type="term" value="C:membrane"/>
    <property type="evidence" value="ECO:0007669"/>
    <property type="project" value="UniProtKB-SubCell"/>
</dbReference>
<keyword evidence="6" id="KW-1015">Disulfide bond</keyword>
<evidence type="ECO:0000256" key="4">
    <source>
        <dbReference type="ARBA" id="ARBA00022989"/>
    </source>
</evidence>
<proteinExistence type="predicted"/>
<evidence type="ECO:0000256" key="7">
    <source>
        <dbReference type="ARBA" id="ARBA00023180"/>
    </source>
</evidence>
<organism evidence="9 10">
    <name type="scientific">Pygocentrus nattereri</name>
    <name type="common">Red-bellied piranha</name>
    <dbReference type="NCBI Taxonomy" id="42514"/>
    <lineage>
        <taxon>Eukaryota</taxon>
        <taxon>Metazoa</taxon>
        <taxon>Chordata</taxon>
        <taxon>Craniata</taxon>
        <taxon>Vertebrata</taxon>
        <taxon>Euteleostomi</taxon>
        <taxon>Actinopterygii</taxon>
        <taxon>Neopterygii</taxon>
        <taxon>Teleostei</taxon>
        <taxon>Ostariophysi</taxon>
        <taxon>Characiformes</taxon>
        <taxon>Characoidei</taxon>
        <taxon>Pygocentrus</taxon>
    </lineage>
</organism>
<evidence type="ECO:0000313" key="9">
    <source>
        <dbReference type="Ensembl" id="ENSPNAP00000076270.1"/>
    </source>
</evidence>
<dbReference type="Proteomes" id="UP001501920">
    <property type="component" value="Chromosome 12"/>
</dbReference>
<dbReference type="SUPFAM" id="SSF48726">
    <property type="entry name" value="Immunoglobulin"/>
    <property type="match status" value="1"/>
</dbReference>
<comment type="subcellular location">
    <subcellularLocation>
        <location evidence="1">Membrane</location>
        <topology evidence="1">Single-pass membrane protein</topology>
    </subcellularLocation>
</comment>
<keyword evidence="8" id="KW-0393">Immunoglobulin domain</keyword>
<dbReference type="GO" id="GO:0030424">
    <property type="term" value="C:axon"/>
    <property type="evidence" value="ECO:0007669"/>
    <property type="project" value="TreeGrafter"/>
</dbReference>
<dbReference type="GO" id="GO:0009986">
    <property type="term" value="C:cell surface"/>
    <property type="evidence" value="ECO:0007669"/>
    <property type="project" value="TreeGrafter"/>
</dbReference>
<evidence type="ECO:0000256" key="5">
    <source>
        <dbReference type="ARBA" id="ARBA00023136"/>
    </source>
</evidence>
<dbReference type="InterPro" id="IPR047164">
    <property type="entry name" value="OX2G-like"/>
</dbReference>
<reference evidence="9" key="3">
    <citation type="submission" date="2025-09" db="UniProtKB">
        <authorList>
            <consortium name="Ensembl"/>
        </authorList>
    </citation>
    <scope>IDENTIFICATION</scope>
</reference>
<dbReference type="GO" id="GO:0098632">
    <property type="term" value="F:cell-cell adhesion mediator activity"/>
    <property type="evidence" value="ECO:0007669"/>
    <property type="project" value="InterPro"/>
</dbReference>
<evidence type="ECO:0000256" key="6">
    <source>
        <dbReference type="ARBA" id="ARBA00023157"/>
    </source>
</evidence>
<dbReference type="AlphaFoldDB" id="A0AAR2LI82"/>
<keyword evidence="4" id="KW-1133">Transmembrane helix</keyword>
<dbReference type="PANTHER" id="PTHR46841">
    <property type="entry name" value="OX-2 MEMBRANE GLYCOPROTEIN"/>
    <property type="match status" value="1"/>
</dbReference>
<dbReference type="GeneTree" id="ENSGT01060000253390"/>
<keyword evidence="3" id="KW-0732">Signal</keyword>
<reference evidence="9 10" key="1">
    <citation type="submission" date="2020-10" db="EMBL/GenBank/DDBJ databases">
        <title>Pygocentrus nattereri (red-bellied piranha) genome, fPygNat1, primary haplotype.</title>
        <authorList>
            <person name="Myers G."/>
            <person name="Meyer A."/>
            <person name="Karagic N."/>
            <person name="Pippel M."/>
            <person name="Winkler S."/>
            <person name="Tracey A."/>
            <person name="Wood J."/>
            <person name="Formenti G."/>
            <person name="Howe K."/>
            <person name="Fedrigo O."/>
            <person name="Jarvis E.D."/>
        </authorList>
    </citation>
    <scope>NUCLEOTIDE SEQUENCE [LARGE SCALE GENOMIC DNA]</scope>
</reference>
<dbReference type="Ensembl" id="ENSPNAT00000063040.1">
    <property type="protein sequence ID" value="ENSPNAP00000076270.1"/>
    <property type="gene ID" value="ENSPNAG00000032059.1"/>
</dbReference>
<evidence type="ECO:0000256" key="8">
    <source>
        <dbReference type="ARBA" id="ARBA00023319"/>
    </source>
</evidence>
<evidence type="ECO:0000256" key="2">
    <source>
        <dbReference type="ARBA" id="ARBA00022692"/>
    </source>
</evidence>
<accession>A0AAR2LI82</accession>
<dbReference type="Gene3D" id="2.60.40.10">
    <property type="entry name" value="Immunoglobulins"/>
    <property type="match status" value="1"/>
</dbReference>
<evidence type="ECO:0008006" key="11">
    <source>
        <dbReference type="Google" id="ProtNLM"/>
    </source>
</evidence>
<dbReference type="GO" id="GO:0034113">
    <property type="term" value="P:heterotypic cell-cell adhesion"/>
    <property type="evidence" value="ECO:0007669"/>
    <property type="project" value="TreeGrafter"/>
</dbReference>
<dbReference type="GO" id="GO:0043025">
    <property type="term" value="C:neuronal cell body"/>
    <property type="evidence" value="ECO:0007669"/>
    <property type="project" value="TreeGrafter"/>
</dbReference>
<keyword evidence="5" id="KW-0472">Membrane</keyword>
<dbReference type="PANTHER" id="PTHR46841:SF7">
    <property type="entry name" value="IG-LIKE DOMAIN-CONTAINING PROTEIN"/>
    <property type="match status" value="1"/>
</dbReference>
<evidence type="ECO:0000256" key="3">
    <source>
        <dbReference type="ARBA" id="ARBA00022729"/>
    </source>
</evidence>
<reference evidence="9" key="2">
    <citation type="submission" date="2025-08" db="UniProtKB">
        <authorList>
            <consortium name="Ensembl"/>
        </authorList>
    </citation>
    <scope>IDENTIFICATION</scope>
</reference>
<sequence length="83" mass="9244">MVTFSENFKQQVADAYLDKVEVTEATLSSSTIVMKNITFADEGCYICTFNVYPSGTERRKTCLTVQGKAGRDPRVNLLQRSGI</sequence>
<dbReference type="InterPro" id="IPR036179">
    <property type="entry name" value="Ig-like_dom_sf"/>
</dbReference>
<evidence type="ECO:0000256" key="1">
    <source>
        <dbReference type="ARBA" id="ARBA00004167"/>
    </source>
</evidence>
<keyword evidence="10" id="KW-1185">Reference proteome</keyword>
<keyword evidence="7" id="KW-0325">Glycoprotein</keyword>
<evidence type="ECO:0000313" key="10">
    <source>
        <dbReference type="Proteomes" id="UP001501920"/>
    </source>
</evidence>
<name>A0AAR2LI82_PYGNA</name>